<keyword evidence="6" id="KW-1185">Reference proteome</keyword>
<evidence type="ECO:0000313" key="6">
    <source>
        <dbReference type="Proteomes" id="UP001595925"/>
    </source>
</evidence>
<evidence type="ECO:0000259" key="4">
    <source>
        <dbReference type="Pfam" id="PF26463"/>
    </source>
</evidence>
<dbReference type="NCBIfam" id="NF038197">
    <property type="entry name" value="prim_adj_arch"/>
    <property type="match status" value="1"/>
</dbReference>
<accession>A0ABD5QIT4</accession>
<dbReference type="Pfam" id="PF26416">
    <property type="entry name" value="DUF8111"/>
    <property type="match status" value="1"/>
</dbReference>
<evidence type="ECO:0000259" key="3">
    <source>
        <dbReference type="Pfam" id="PF26462"/>
    </source>
</evidence>
<dbReference type="InterPro" id="IPR058453">
    <property type="entry name" value="Primase-assoc_N"/>
</dbReference>
<feature type="domain" description="Primase-associated C-terminal" evidence="2">
    <location>
        <begin position="393"/>
        <end position="514"/>
    </location>
</feature>
<organism evidence="5 6">
    <name type="scientific">Saliphagus infecundisoli</name>
    <dbReference type="NCBI Taxonomy" id="1849069"/>
    <lineage>
        <taxon>Archaea</taxon>
        <taxon>Methanobacteriati</taxon>
        <taxon>Methanobacteriota</taxon>
        <taxon>Stenosarchaea group</taxon>
        <taxon>Halobacteria</taxon>
        <taxon>Halobacteriales</taxon>
        <taxon>Natrialbaceae</taxon>
        <taxon>Saliphagus</taxon>
    </lineage>
</organism>
<dbReference type="EMBL" id="JBHSJG010000050">
    <property type="protein sequence ID" value="MFC4989611.1"/>
    <property type="molecule type" value="Genomic_DNA"/>
</dbReference>
<feature type="domain" description="Primase-associated winged helix" evidence="3">
    <location>
        <begin position="288"/>
        <end position="369"/>
    </location>
</feature>
<gene>
    <name evidence="5" type="ORF">ACFPFO_17965</name>
</gene>
<dbReference type="RefSeq" id="WP_224829635.1">
    <property type="nucleotide sequence ID" value="NZ_JAIVEF010000023.1"/>
</dbReference>
<feature type="domain" description="Primase-associated N-terminal" evidence="4">
    <location>
        <begin position="10"/>
        <end position="274"/>
    </location>
</feature>
<dbReference type="Pfam" id="PF26462">
    <property type="entry name" value="WH_Halo_primase"/>
    <property type="match status" value="1"/>
</dbReference>
<dbReference type="InterPro" id="IPR058990">
    <property type="entry name" value="WH_Primase-assoc"/>
</dbReference>
<comment type="caution">
    <text evidence="5">The sequence shown here is derived from an EMBL/GenBank/DDBJ whole genome shotgun (WGS) entry which is preliminary data.</text>
</comment>
<evidence type="ECO:0000313" key="5">
    <source>
        <dbReference type="EMBL" id="MFC4989611.1"/>
    </source>
</evidence>
<dbReference type="AlphaFoldDB" id="A0ABD5QIT4"/>
<evidence type="ECO:0000259" key="2">
    <source>
        <dbReference type="Pfam" id="PF26416"/>
    </source>
</evidence>
<reference evidence="5 6" key="1">
    <citation type="journal article" date="2019" name="Int. J. Syst. Evol. Microbiol.">
        <title>The Global Catalogue of Microorganisms (GCM) 10K type strain sequencing project: providing services to taxonomists for standard genome sequencing and annotation.</title>
        <authorList>
            <consortium name="The Broad Institute Genomics Platform"/>
            <consortium name="The Broad Institute Genome Sequencing Center for Infectious Disease"/>
            <person name="Wu L."/>
            <person name="Ma J."/>
        </authorList>
    </citation>
    <scope>NUCLEOTIDE SEQUENCE [LARGE SCALE GENOMIC DNA]</scope>
    <source>
        <strain evidence="5 6">CGMCC 1.15824</strain>
    </source>
</reference>
<feature type="region of interest" description="Disordered" evidence="1">
    <location>
        <begin position="158"/>
        <end position="178"/>
    </location>
</feature>
<dbReference type="InterPro" id="IPR058989">
    <property type="entry name" value="Primase-assoc"/>
</dbReference>
<evidence type="ECO:0000256" key="1">
    <source>
        <dbReference type="SAM" id="MobiDB-lite"/>
    </source>
</evidence>
<dbReference type="Pfam" id="PF26463">
    <property type="entry name" value="DUF8140"/>
    <property type="match status" value="1"/>
</dbReference>
<dbReference type="InterPro" id="IPR058424">
    <property type="entry name" value="Primase-assoc_C"/>
</dbReference>
<sequence length="517" mass="59555">MVDPRHTERDAYLVVAVPTEFSNRDIIQLFLRGYDCYLHDDDLAREDLISDIEQFGTAAFENAKRERPLEYPFVDDPGMLVLLATLSTLCVEDQPRFEETPLRRNQVVANIRELFATNVLALLYEYDDPTLYQEIAEVLYAKPPNDDGPHPGRVCTDVTTMPEFDDEKDKKKGEDETEEELYVEIPMAAASRACLARSTSEATSAEETGEILTRIANGNLYIPLAYVRDRYRTYVDTGFGCLRAAQEDDLSDEERNWLATTETAITDRTDRAIELGHYQQIWTTWDRGERVVQLIREAMRTDPRVQIGEFHTATELYEALEAYNPDNEGEHAQLQQLSSPRSVGNTLADHDSHRSVTIDRTGRANTYQIGHSGGGARPIEITELEDFFELPCMAAMDDKLHEDPPVRKDLFNFVRMTMWLPQYRDKPIDEITEQIQDLFSRWPWHDSEITDYQVKYEHRRGERGIGPKGNTPLPMGCDNDDMQRHCIGKDQCPYSIYGSLPFPDEMYDQLDESEDWF</sequence>
<protein>
    <submittedName>
        <fullName evidence="5">Primase-associated protein</fullName>
    </submittedName>
</protein>
<dbReference type="Proteomes" id="UP001595925">
    <property type="component" value="Unassembled WGS sequence"/>
</dbReference>
<proteinExistence type="predicted"/>
<name>A0ABD5QIT4_9EURY</name>